<dbReference type="InterPro" id="IPR051786">
    <property type="entry name" value="ASN_synthetase/amidase"/>
</dbReference>
<evidence type="ECO:0000256" key="6">
    <source>
        <dbReference type="ARBA" id="ARBA00022888"/>
    </source>
</evidence>
<dbReference type="EC" id="6.3.5.4" evidence="3"/>
<feature type="binding site" evidence="10">
    <location>
        <position position="285"/>
    </location>
    <ligand>
        <name>ATP</name>
        <dbReference type="ChEBI" id="CHEBI:30616"/>
    </ligand>
</feature>
<dbReference type="GO" id="GO:0006529">
    <property type="term" value="P:asparagine biosynthetic process"/>
    <property type="evidence" value="ECO:0007669"/>
    <property type="project" value="UniProtKB-KW"/>
</dbReference>
<dbReference type="AlphaFoldDB" id="A0A0R1JI60"/>
<reference evidence="13 14" key="1">
    <citation type="journal article" date="2015" name="Genome Announc.">
        <title>Expanding the biotechnology potential of lactobacilli through comparative genomics of 213 strains and associated genera.</title>
        <authorList>
            <person name="Sun Z."/>
            <person name="Harris H.M."/>
            <person name="McCann A."/>
            <person name="Guo C."/>
            <person name="Argimon S."/>
            <person name="Zhang W."/>
            <person name="Yang X."/>
            <person name="Jeffery I.B."/>
            <person name="Cooney J.C."/>
            <person name="Kagawa T.F."/>
            <person name="Liu W."/>
            <person name="Song Y."/>
            <person name="Salvetti E."/>
            <person name="Wrobel A."/>
            <person name="Rasinkangas P."/>
            <person name="Parkhill J."/>
            <person name="Rea M.C."/>
            <person name="O'Sullivan O."/>
            <person name="Ritari J."/>
            <person name="Douillard F.P."/>
            <person name="Paul Ross R."/>
            <person name="Yang R."/>
            <person name="Briner A.E."/>
            <person name="Felis G.E."/>
            <person name="de Vos W.M."/>
            <person name="Barrangou R."/>
            <person name="Klaenhammer T.R."/>
            <person name="Caufield P.W."/>
            <person name="Cui Y."/>
            <person name="Zhang H."/>
            <person name="O'Toole P.W."/>
        </authorList>
    </citation>
    <scope>NUCLEOTIDE SEQUENCE [LARGE SCALE GENOMIC DNA]</scope>
    <source>
        <strain evidence="13 14">JCM 17158</strain>
    </source>
</reference>
<proteinExistence type="inferred from homology"/>
<feature type="binding site" evidence="10">
    <location>
        <position position="101"/>
    </location>
    <ligand>
        <name>L-glutamine</name>
        <dbReference type="ChEBI" id="CHEBI:58359"/>
    </ligand>
</feature>
<dbReference type="Proteomes" id="UP000051804">
    <property type="component" value="Unassembled WGS sequence"/>
</dbReference>
<dbReference type="InterPro" id="IPR033738">
    <property type="entry name" value="AsnB_N"/>
</dbReference>
<dbReference type="InterPro" id="IPR001962">
    <property type="entry name" value="Asn_synthase"/>
</dbReference>
<evidence type="ECO:0000256" key="3">
    <source>
        <dbReference type="ARBA" id="ARBA00012737"/>
    </source>
</evidence>
<feature type="site" description="Important for beta-aspartyl-AMP intermediate formation" evidence="11">
    <location>
        <position position="360"/>
    </location>
</feature>
<evidence type="ECO:0000256" key="1">
    <source>
        <dbReference type="ARBA" id="ARBA00005187"/>
    </source>
</evidence>
<dbReference type="Gene3D" id="3.60.20.10">
    <property type="entry name" value="Glutamine Phosphoribosylpyrophosphate, subunit 1, domain 1"/>
    <property type="match status" value="1"/>
</dbReference>
<dbReference type="PANTHER" id="PTHR43284:SF1">
    <property type="entry name" value="ASPARAGINE SYNTHETASE"/>
    <property type="match status" value="1"/>
</dbReference>
<feature type="binding site" evidence="10">
    <location>
        <begin position="358"/>
        <end position="359"/>
    </location>
    <ligand>
        <name>ATP</name>
        <dbReference type="ChEBI" id="CHEBI:30616"/>
    </ligand>
</feature>
<evidence type="ECO:0000256" key="10">
    <source>
        <dbReference type="PIRSR" id="PIRSR001589-2"/>
    </source>
</evidence>
<evidence type="ECO:0000256" key="8">
    <source>
        <dbReference type="ARBA" id="ARBA00048741"/>
    </source>
</evidence>
<dbReference type="InterPro" id="IPR029055">
    <property type="entry name" value="Ntn_hydrolases_N"/>
</dbReference>
<evidence type="ECO:0000256" key="2">
    <source>
        <dbReference type="ARBA" id="ARBA00005752"/>
    </source>
</evidence>
<feature type="domain" description="Glutamine amidotransferase type-2" evidence="12">
    <location>
        <begin position="2"/>
        <end position="215"/>
    </location>
</feature>
<dbReference type="STRING" id="1291734.FD02_GL000171"/>
<protein>
    <recommendedName>
        <fullName evidence="3">asparagine synthase (glutamine-hydrolyzing)</fullName>
        <ecNumber evidence="3">6.3.5.4</ecNumber>
    </recommendedName>
</protein>
<dbReference type="Pfam" id="PF00733">
    <property type="entry name" value="Asn_synthase"/>
    <property type="match status" value="1"/>
</dbReference>
<keyword evidence="7 9" id="KW-0315">Glutamine amidotransferase</keyword>
<evidence type="ECO:0000256" key="7">
    <source>
        <dbReference type="ARBA" id="ARBA00022962"/>
    </source>
</evidence>
<dbReference type="CDD" id="cd01991">
    <property type="entry name" value="Asn_synthase_B_C"/>
    <property type="match status" value="1"/>
</dbReference>
<gene>
    <name evidence="13" type="ORF">FD02_GL000171</name>
</gene>
<keyword evidence="14" id="KW-1185">Reference proteome</keyword>
<feature type="active site" description="For GATase activity" evidence="9">
    <location>
        <position position="2"/>
    </location>
</feature>
<comment type="caution">
    <text evidence="13">The sequence shown here is derived from an EMBL/GenBank/DDBJ whole genome shotgun (WGS) entry which is preliminary data.</text>
</comment>
<comment type="pathway">
    <text evidence="1">Amino-acid biosynthesis; L-asparagine biosynthesis; L-asparagine from L-aspartate (L-Gln route): step 1/1.</text>
</comment>
<dbReference type="PATRIC" id="fig|1291734.4.peg.179"/>
<dbReference type="InterPro" id="IPR017932">
    <property type="entry name" value="GATase_2_dom"/>
</dbReference>
<name>A0A0R1JI60_9LACO</name>
<dbReference type="EMBL" id="AZDJ01000030">
    <property type="protein sequence ID" value="KRK70989.1"/>
    <property type="molecule type" value="Genomic_DNA"/>
</dbReference>
<dbReference type="Gene3D" id="3.40.50.620">
    <property type="entry name" value="HUPs"/>
    <property type="match status" value="1"/>
</dbReference>
<keyword evidence="9" id="KW-0028">Amino-acid biosynthesis</keyword>
<evidence type="ECO:0000256" key="4">
    <source>
        <dbReference type="ARBA" id="ARBA00022741"/>
    </source>
</evidence>
<dbReference type="GO" id="GO:0005524">
    <property type="term" value="F:ATP binding"/>
    <property type="evidence" value="ECO:0007669"/>
    <property type="project" value="UniProtKB-KW"/>
</dbReference>
<dbReference type="InterPro" id="IPR006426">
    <property type="entry name" value="Asn_synth_AEB"/>
</dbReference>
<keyword evidence="4 10" id="KW-0547">Nucleotide-binding</keyword>
<dbReference type="SUPFAM" id="SSF56235">
    <property type="entry name" value="N-terminal nucleophile aminohydrolases (Ntn hydrolases)"/>
    <property type="match status" value="1"/>
</dbReference>
<comment type="catalytic activity">
    <reaction evidence="8">
        <text>L-aspartate + L-glutamine + ATP + H2O = L-asparagine + L-glutamate + AMP + diphosphate + H(+)</text>
        <dbReference type="Rhea" id="RHEA:12228"/>
        <dbReference type="ChEBI" id="CHEBI:15377"/>
        <dbReference type="ChEBI" id="CHEBI:15378"/>
        <dbReference type="ChEBI" id="CHEBI:29985"/>
        <dbReference type="ChEBI" id="CHEBI:29991"/>
        <dbReference type="ChEBI" id="CHEBI:30616"/>
        <dbReference type="ChEBI" id="CHEBI:33019"/>
        <dbReference type="ChEBI" id="CHEBI:58048"/>
        <dbReference type="ChEBI" id="CHEBI:58359"/>
        <dbReference type="ChEBI" id="CHEBI:456215"/>
        <dbReference type="EC" id="6.3.5.4"/>
    </reaction>
</comment>
<dbReference type="PIRSF" id="PIRSF001589">
    <property type="entry name" value="Asn_synthetase_glu-h"/>
    <property type="match status" value="1"/>
</dbReference>
<dbReference type="PANTHER" id="PTHR43284">
    <property type="entry name" value="ASPARAGINE SYNTHETASE (GLUTAMINE-HYDROLYZING)"/>
    <property type="match status" value="1"/>
</dbReference>
<keyword evidence="6 9" id="KW-0061">Asparagine biosynthesis</keyword>
<evidence type="ECO:0000256" key="5">
    <source>
        <dbReference type="ARBA" id="ARBA00022840"/>
    </source>
</evidence>
<dbReference type="GO" id="GO:0004066">
    <property type="term" value="F:asparagine synthase (glutamine-hydrolyzing) activity"/>
    <property type="evidence" value="ECO:0007669"/>
    <property type="project" value="UniProtKB-EC"/>
</dbReference>
<evidence type="ECO:0000256" key="11">
    <source>
        <dbReference type="PIRSR" id="PIRSR001589-3"/>
    </source>
</evidence>
<keyword evidence="5 10" id="KW-0067">ATP-binding</keyword>
<dbReference type="CDD" id="cd00712">
    <property type="entry name" value="AsnB"/>
    <property type="match status" value="1"/>
</dbReference>
<dbReference type="SUPFAM" id="SSF52402">
    <property type="entry name" value="Adenine nucleotide alpha hydrolases-like"/>
    <property type="match status" value="1"/>
</dbReference>
<evidence type="ECO:0000256" key="9">
    <source>
        <dbReference type="PIRSR" id="PIRSR001589-1"/>
    </source>
</evidence>
<dbReference type="PROSITE" id="PS51278">
    <property type="entry name" value="GATASE_TYPE_2"/>
    <property type="match status" value="1"/>
</dbReference>
<dbReference type="RefSeq" id="WP_056951647.1">
    <property type="nucleotide sequence ID" value="NZ_AZDJ01000030.1"/>
</dbReference>
<dbReference type="NCBIfam" id="TIGR01536">
    <property type="entry name" value="asn_synth_AEB"/>
    <property type="match status" value="1"/>
</dbReference>
<dbReference type="InterPro" id="IPR014729">
    <property type="entry name" value="Rossmann-like_a/b/a_fold"/>
</dbReference>
<dbReference type="OrthoDB" id="9763290at2"/>
<dbReference type="GO" id="GO:0005829">
    <property type="term" value="C:cytosol"/>
    <property type="evidence" value="ECO:0007669"/>
    <property type="project" value="TreeGrafter"/>
</dbReference>
<dbReference type="Pfam" id="PF13537">
    <property type="entry name" value="GATase_7"/>
    <property type="match status" value="1"/>
</dbReference>
<evidence type="ECO:0000313" key="14">
    <source>
        <dbReference type="Proteomes" id="UP000051804"/>
    </source>
</evidence>
<evidence type="ECO:0000259" key="12">
    <source>
        <dbReference type="PROSITE" id="PS51278"/>
    </source>
</evidence>
<evidence type="ECO:0000313" key="13">
    <source>
        <dbReference type="EMBL" id="KRK70989.1"/>
    </source>
</evidence>
<comment type="similarity">
    <text evidence="2">Belongs to the asparagine synthetase family.</text>
</comment>
<accession>A0A0R1JI60</accession>
<organism evidence="13 14">
    <name type="scientific">Lacticaseibacillus nasuensis JCM 17158</name>
    <dbReference type="NCBI Taxonomy" id="1291734"/>
    <lineage>
        <taxon>Bacteria</taxon>
        <taxon>Bacillati</taxon>
        <taxon>Bacillota</taxon>
        <taxon>Bacilli</taxon>
        <taxon>Lactobacillales</taxon>
        <taxon>Lactobacillaceae</taxon>
        <taxon>Lacticaseibacillus</taxon>
    </lineage>
</organism>
<sequence>MCGIIAFSDPSVLDKETTIKAMMAMIKHRGPNSIHGGGQYIHDDVALGFQRLSIIDLNGGAQPLYNEDRTVVITFNGEIYNYKALRSELQAAGHVFTTKADTEVLLHGYEEWGMAGTLAKVRGMFAYLLYDEHKQTLYGARDFFGIKPMYYYQDGDTFIVGSEIKAFLKHPNFKLELNRQALKPYLMNQYNDLPETFFKNVYRFPAGHWFEFKDHKLATHQYWDASYNIDYSRSEVDTVKAIDETVTESIRLHNVADVPVGSFLSEGVDSSYVTAVLKPKEVFSVNFANGPFDEASVAKELADEKGLNFNVETVDGDEAFHDFAEMQYHLDEPDANPSVIPLWYLCRMARRKVTVALSGEGADELFAGYVNYGMHTKKEVIKVFANALSKLPRGVRYSLGRGIKKLPNFPGKVHLYTRTAKPSEFYVGEAFIYDPAQPTIFTSAQANGLLQPTYQNDLTVNGIYQRDFKKVASAEEVKQMQYIDLHHFMLNDILQKADKISMAHSLELRVPYLDVKVAELANTIPSSMLLNSKGSKWAFRQAAEKHLPSDFAKRPKLGFPVPVKTWLHEEQYVSVVRALFSEDWVSEFFDQPKLLQLLKDNQEDKVDGRRQVWTVYTFLVWYKMFFRQFDDTVAQYGHVQPEVQALMDSGKLV</sequence>